<reference evidence="1 2" key="1">
    <citation type="submission" date="2017-11" db="EMBL/GenBank/DDBJ databases">
        <title>De novo assembly and phasing of dikaryotic genomes from two isolates of Puccinia coronata f. sp. avenae, the causal agent of oat crown rust.</title>
        <authorList>
            <person name="Miller M.E."/>
            <person name="Zhang Y."/>
            <person name="Omidvar V."/>
            <person name="Sperschneider J."/>
            <person name="Schwessinger B."/>
            <person name="Raley C."/>
            <person name="Palmer J.M."/>
            <person name="Garnica D."/>
            <person name="Upadhyaya N."/>
            <person name="Rathjen J."/>
            <person name="Taylor J.M."/>
            <person name="Park R.F."/>
            <person name="Dodds P.N."/>
            <person name="Hirsch C.D."/>
            <person name="Kianian S.F."/>
            <person name="Figueroa M."/>
        </authorList>
    </citation>
    <scope>NUCLEOTIDE SEQUENCE [LARGE SCALE GENOMIC DNA]</scope>
    <source>
        <strain evidence="1">12SD80</strain>
    </source>
</reference>
<name>A0A2N5TKG7_9BASI</name>
<comment type="caution">
    <text evidence="1">The sequence shown here is derived from an EMBL/GenBank/DDBJ whole genome shotgun (WGS) entry which is preliminary data.</text>
</comment>
<dbReference type="Proteomes" id="UP000235392">
    <property type="component" value="Unassembled WGS sequence"/>
</dbReference>
<sequence length="198" mass="22039">MVFQGTKEATATGKKDIHAWVTRPRAVSASATLYSAARVLQACTSQAMPSSFSLCFITLLALLLIQSQVAHCIFYCNDNSQLPKGATVIGVCARKVNLSEDNQINKQTPIEKWDKVSDKDKYKILYPADSKKLTADHFTCHNVKVATKPTAARYCCDIKFDGNKPQPIVYTQKDLQTHCYSRDGHYTKHKPPPNTADK</sequence>
<accession>A0A2N5TKG7</accession>
<organism evidence="1 2">
    <name type="scientific">Puccinia coronata f. sp. avenae</name>
    <dbReference type="NCBI Taxonomy" id="200324"/>
    <lineage>
        <taxon>Eukaryota</taxon>
        <taxon>Fungi</taxon>
        <taxon>Dikarya</taxon>
        <taxon>Basidiomycota</taxon>
        <taxon>Pucciniomycotina</taxon>
        <taxon>Pucciniomycetes</taxon>
        <taxon>Pucciniales</taxon>
        <taxon>Pucciniaceae</taxon>
        <taxon>Puccinia</taxon>
    </lineage>
</organism>
<protein>
    <submittedName>
        <fullName evidence="1">Uncharacterized protein</fullName>
    </submittedName>
</protein>
<proteinExistence type="predicted"/>
<dbReference type="EMBL" id="PGCI01000493">
    <property type="protein sequence ID" value="PLW25973.1"/>
    <property type="molecule type" value="Genomic_DNA"/>
</dbReference>
<dbReference type="AlphaFoldDB" id="A0A2N5TKG7"/>
<evidence type="ECO:0000313" key="1">
    <source>
        <dbReference type="EMBL" id="PLW25973.1"/>
    </source>
</evidence>
<evidence type="ECO:0000313" key="2">
    <source>
        <dbReference type="Proteomes" id="UP000235392"/>
    </source>
</evidence>
<gene>
    <name evidence="1" type="ORF">PCASD_21842</name>
</gene>